<sequence>MNKATNDKVIEILQRTDDGHRLSPSHLTLLQLALNDNLSDKGLQQLNQIHDRVMAGVYVTPWFCGIEHLIQRHDGYVLFKGKVVEHYSSSDSVAAKDEAIRLVNRCLNVEARGYPISGRTTSSATAFVGAPGGSKWLDAMMSYYIFLVVDGQCKAAIFYVGEKQRTKRMPISGAMAIQRIGPNEFEMACHRDVVDLYHQIGRKMPGAHMRHINTYGIFCNSMREIGLTPEQFVQFSNEALARIPSDQV</sequence>
<evidence type="ECO:0000313" key="1">
    <source>
        <dbReference type="EMBL" id="MDT0337627.1"/>
    </source>
</evidence>
<gene>
    <name evidence="1" type="ORF">RJN63_12355</name>
</gene>
<comment type="caution">
    <text evidence="1">The sequence shown here is derived from an EMBL/GenBank/DDBJ whole genome shotgun (WGS) entry which is preliminary data.</text>
</comment>
<proteinExistence type="predicted"/>
<organism evidence="1">
    <name type="scientific">Herbaspirillum huttiense subsp. nephrolepidis</name>
    <dbReference type="NCBI Taxonomy" id="3075126"/>
    <lineage>
        <taxon>Bacteria</taxon>
        <taxon>Pseudomonadati</taxon>
        <taxon>Pseudomonadota</taxon>
        <taxon>Betaproteobacteria</taxon>
        <taxon>Burkholderiales</taxon>
        <taxon>Oxalobacteraceae</taxon>
        <taxon>Herbaspirillum</taxon>
    </lineage>
</organism>
<dbReference type="RefSeq" id="WP_284078295.1">
    <property type="nucleotide sequence ID" value="NZ_JAVLSM010000007.1"/>
</dbReference>
<reference evidence="1" key="1">
    <citation type="submission" date="2023-02" db="EMBL/GenBank/DDBJ databases">
        <title>Description of Herbaspirillum huttiense subsp. nephrolepsisexaltata and Herbaspirillum huttiense subsp. lycopersicon.</title>
        <authorList>
            <person name="Poudel M."/>
            <person name="Sharma A."/>
            <person name="Goss E."/>
            <person name="Tapia J.H."/>
            <person name="Harmon C.M."/>
            <person name="Jones J.B."/>
        </authorList>
    </citation>
    <scope>NUCLEOTIDE SEQUENCE</scope>
    <source>
        <strain evidence="1">NC40101</strain>
    </source>
</reference>
<name>A0AAE4G869_9BURK</name>
<protein>
    <submittedName>
        <fullName evidence="1">Uncharacterized protein</fullName>
    </submittedName>
</protein>
<dbReference type="AlphaFoldDB" id="A0AAE4G869"/>
<dbReference type="EMBL" id="JAVRAA010000005">
    <property type="protein sequence ID" value="MDT0337627.1"/>
    <property type="molecule type" value="Genomic_DNA"/>
</dbReference>
<accession>A0AAE4G869</accession>